<dbReference type="InterPro" id="IPR002669">
    <property type="entry name" value="UreD"/>
</dbReference>
<gene>
    <name evidence="3" type="primary">ureD</name>
    <name evidence="4" type="ORF">ACFOZ8_24240</name>
</gene>
<organism evidence="4 5">
    <name type="scientific">Paenibacillus xanthanilyticus</name>
    <dbReference type="NCBI Taxonomy" id="1783531"/>
    <lineage>
        <taxon>Bacteria</taxon>
        <taxon>Bacillati</taxon>
        <taxon>Bacillota</taxon>
        <taxon>Bacilli</taxon>
        <taxon>Bacillales</taxon>
        <taxon>Paenibacillaceae</taxon>
        <taxon>Paenibacillus</taxon>
    </lineage>
</organism>
<comment type="caution">
    <text evidence="4">The sequence shown here is derived from an EMBL/GenBank/DDBJ whole genome shotgun (WGS) entry which is preliminary data.</text>
</comment>
<comment type="similarity">
    <text evidence="1 3">Belongs to the UreD family.</text>
</comment>
<keyword evidence="5" id="KW-1185">Reference proteome</keyword>
<keyword evidence="2 3" id="KW-0143">Chaperone</keyword>
<dbReference type="PANTHER" id="PTHR33643:SF1">
    <property type="entry name" value="UREASE ACCESSORY PROTEIN D"/>
    <property type="match status" value="1"/>
</dbReference>
<evidence type="ECO:0000256" key="3">
    <source>
        <dbReference type="HAMAP-Rule" id="MF_01384"/>
    </source>
</evidence>
<dbReference type="Proteomes" id="UP001595715">
    <property type="component" value="Unassembled WGS sequence"/>
</dbReference>
<dbReference type="HAMAP" id="MF_01384">
    <property type="entry name" value="UreD"/>
    <property type="match status" value="1"/>
</dbReference>
<evidence type="ECO:0000313" key="5">
    <source>
        <dbReference type="Proteomes" id="UP001595715"/>
    </source>
</evidence>
<keyword evidence="3" id="KW-0996">Nickel insertion</keyword>
<name>A0ABV8K9R3_9BACL</name>
<dbReference type="EMBL" id="JBHSAM010000034">
    <property type="protein sequence ID" value="MFC4102734.1"/>
    <property type="molecule type" value="Genomic_DNA"/>
</dbReference>
<comment type="function">
    <text evidence="3">Required for maturation of urease via the functional incorporation of the urease nickel metallocenter.</text>
</comment>
<dbReference type="Pfam" id="PF01774">
    <property type="entry name" value="UreD"/>
    <property type="match status" value="1"/>
</dbReference>
<keyword evidence="3" id="KW-0963">Cytoplasm</keyword>
<dbReference type="RefSeq" id="WP_377721350.1">
    <property type="nucleotide sequence ID" value="NZ_JBHSAM010000034.1"/>
</dbReference>
<protein>
    <recommendedName>
        <fullName evidence="3">Urease accessory protein UreD</fullName>
    </recommendedName>
</protein>
<evidence type="ECO:0000256" key="1">
    <source>
        <dbReference type="ARBA" id="ARBA00007177"/>
    </source>
</evidence>
<evidence type="ECO:0000313" key="4">
    <source>
        <dbReference type="EMBL" id="MFC4102734.1"/>
    </source>
</evidence>
<evidence type="ECO:0000256" key="2">
    <source>
        <dbReference type="ARBA" id="ARBA00023186"/>
    </source>
</evidence>
<comment type="subunit">
    <text evidence="3">UreD, UreF and UreG form a complex that acts as a GTP-hydrolysis-dependent molecular chaperone, activating the urease apoprotein by helping to assemble the nickel containing metallocenter of UreC. The UreE protein probably delivers the nickel.</text>
</comment>
<proteinExistence type="inferred from homology"/>
<sequence>MRIPTITPNTEGAAHRVSRLRASFGSHGGRTRVDAKYHDAPIKIAKSFPLGGPLAVIVMDVSPGLLEGDRYEMEWTIGDDAHVYITNQSYTKVHPSGELGSELLQKFALAPGAVAESMPEPVMLYKDASLLMETEVDLAPGALWMGAEVLCPGRTLRGERFHYRLYRNRMRVRLGGELIFAQNQRIDPASQLLGAPGCFGDLTHAGTFYAFSDAIGTRQMEAVREALDAWPMREGQSWTAGVSLTHKSGLAVLTAGTSAWVLEELLGEARRALRAAVPGLAPLAFRK</sequence>
<dbReference type="PANTHER" id="PTHR33643">
    <property type="entry name" value="UREASE ACCESSORY PROTEIN D"/>
    <property type="match status" value="1"/>
</dbReference>
<comment type="subcellular location">
    <subcellularLocation>
        <location evidence="3">Cytoplasm</location>
    </subcellularLocation>
</comment>
<accession>A0ABV8K9R3</accession>
<reference evidence="5" key="1">
    <citation type="journal article" date="2019" name="Int. J. Syst. Evol. Microbiol.">
        <title>The Global Catalogue of Microorganisms (GCM) 10K type strain sequencing project: providing services to taxonomists for standard genome sequencing and annotation.</title>
        <authorList>
            <consortium name="The Broad Institute Genomics Platform"/>
            <consortium name="The Broad Institute Genome Sequencing Center for Infectious Disease"/>
            <person name="Wu L."/>
            <person name="Ma J."/>
        </authorList>
    </citation>
    <scope>NUCLEOTIDE SEQUENCE [LARGE SCALE GENOMIC DNA]</scope>
    <source>
        <strain evidence="5">IBRC-M 10987</strain>
    </source>
</reference>